<dbReference type="InterPro" id="IPR008207">
    <property type="entry name" value="Sig_transdc_His_kin_Hpt_dom"/>
</dbReference>
<dbReference type="SMART" id="SM00448">
    <property type="entry name" value="REC"/>
    <property type="match status" value="1"/>
</dbReference>
<dbReference type="InterPro" id="IPR029151">
    <property type="entry name" value="Sensor-like_sf"/>
</dbReference>
<dbReference type="Gene3D" id="3.30.565.10">
    <property type="entry name" value="Histidine kinase-like ATPase, C-terminal domain"/>
    <property type="match status" value="1"/>
</dbReference>
<dbReference type="InterPro" id="IPR004358">
    <property type="entry name" value="Sig_transdc_His_kin-like_C"/>
</dbReference>
<evidence type="ECO:0000259" key="18">
    <source>
        <dbReference type="PROSITE" id="PS50110"/>
    </source>
</evidence>
<evidence type="ECO:0000259" key="19">
    <source>
        <dbReference type="PROSITE" id="PS50894"/>
    </source>
</evidence>
<dbReference type="PANTHER" id="PTHR45339:SF5">
    <property type="entry name" value="HISTIDINE KINASE"/>
    <property type="match status" value="1"/>
</dbReference>
<dbReference type="Gene3D" id="1.20.120.160">
    <property type="entry name" value="HPT domain"/>
    <property type="match status" value="1"/>
</dbReference>
<dbReference type="InterPro" id="IPR000014">
    <property type="entry name" value="PAS"/>
</dbReference>
<dbReference type="InterPro" id="IPR035965">
    <property type="entry name" value="PAS-like_dom_sf"/>
</dbReference>
<keyword evidence="10" id="KW-0067">ATP-binding</keyword>
<dbReference type="InterPro" id="IPR048760">
    <property type="entry name" value="VP0354-like_sensor_dom"/>
</dbReference>
<keyword evidence="12" id="KW-0902">Two-component regulatory system</keyword>
<dbReference type="PROSITE" id="PS50109">
    <property type="entry name" value="HIS_KIN"/>
    <property type="match status" value="1"/>
</dbReference>
<evidence type="ECO:0000256" key="7">
    <source>
        <dbReference type="ARBA" id="ARBA00022692"/>
    </source>
</evidence>
<dbReference type="Gene3D" id="1.10.287.130">
    <property type="match status" value="1"/>
</dbReference>
<evidence type="ECO:0000256" key="6">
    <source>
        <dbReference type="ARBA" id="ARBA00022679"/>
    </source>
</evidence>
<evidence type="ECO:0000256" key="5">
    <source>
        <dbReference type="ARBA" id="ARBA00022553"/>
    </source>
</evidence>
<keyword evidence="9" id="KW-0418">Kinase</keyword>
<dbReference type="CDD" id="cd00082">
    <property type="entry name" value="HisKA"/>
    <property type="match status" value="1"/>
</dbReference>
<evidence type="ECO:0000259" key="17">
    <source>
        <dbReference type="PROSITE" id="PS50109"/>
    </source>
</evidence>
<evidence type="ECO:0000256" key="9">
    <source>
        <dbReference type="ARBA" id="ARBA00022777"/>
    </source>
</evidence>
<dbReference type="PRINTS" id="PR00344">
    <property type="entry name" value="BCTRLSENSOR"/>
</dbReference>
<keyword evidence="15" id="KW-0175">Coiled coil</keyword>
<comment type="subcellular location">
    <subcellularLocation>
        <location evidence="2">Cell membrane</location>
        <topology evidence="2">Multi-pass membrane protein</topology>
    </subcellularLocation>
</comment>
<dbReference type="Pfam" id="PF02518">
    <property type="entry name" value="HATPase_c"/>
    <property type="match status" value="1"/>
</dbReference>
<dbReference type="Gene3D" id="3.40.50.2300">
    <property type="match status" value="1"/>
</dbReference>
<dbReference type="InterPro" id="IPR003661">
    <property type="entry name" value="HisK_dim/P_dom"/>
</dbReference>
<feature type="domain" description="Histidine kinase" evidence="17">
    <location>
        <begin position="520"/>
        <end position="741"/>
    </location>
</feature>
<keyword evidence="6" id="KW-0808">Transferase</keyword>
<dbReference type="Proteomes" id="UP000651977">
    <property type="component" value="Unassembled WGS sequence"/>
</dbReference>
<protein>
    <recommendedName>
        <fullName evidence="3">histidine kinase</fullName>
        <ecNumber evidence="3">2.7.13.3</ecNumber>
    </recommendedName>
</protein>
<keyword evidence="5 14" id="KW-0597">Phosphoprotein</keyword>
<evidence type="ECO:0000256" key="2">
    <source>
        <dbReference type="ARBA" id="ARBA00004651"/>
    </source>
</evidence>
<dbReference type="InterPro" id="IPR001789">
    <property type="entry name" value="Sig_transdc_resp-reg_receiver"/>
</dbReference>
<dbReference type="InterPro" id="IPR011006">
    <property type="entry name" value="CheY-like_superfamily"/>
</dbReference>
<dbReference type="SUPFAM" id="SSF52172">
    <property type="entry name" value="CheY-like"/>
    <property type="match status" value="1"/>
</dbReference>
<keyword evidence="16" id="KW-0472">Membrane</keyword>
<comment type="catalytic activity">
    <reaction evidence="1">
        <text>ATP + protein L-histidine = ADP + protein N-phospho-L-histidine.</text>
        <dbReference type="EC" id="2.7.13.3"/>
    </reaction>
</comment>
<evidence type="ECO:0000256" key="3">
    <source>
        <dbReference type="ARBA" id="ARBA00012438"/>
    </source>
</evidence>
<dbReference type="InterPro" id="IPR036097">
    <property type="entry name" value="HisK_dim/P_sf"/>
</dbReference>
<dbReference type="Pfam" id="PF00512">
    <property type="entry name" value="HisKA"/>
    <property type="match status" value="1"/>
</dbReference>
<dbReference type="EMBL" id="BMDY01000011">
    <property type="protein sequence ID" value="GGB07616.1"/>
    <property type="molecule type" value="Genomic_DNA"/>
</dbReference>
<dbReference type="PROSITE" id="PS50894">
    <property type="entry name" value="HPT"/>
    <property type="match status" value="1"/>
</dbReference>
<evidence type="ECO:0000256" key="11">
    <source>
        <dbReference type="ARBA" id="ARBA00022989"/>
    </source>
</evidence>
<evidence type="ECO:0000256" key="10">
    <source>
        <dbReference type="ARBA" id="ARBA00022840"/>
    </source>
</evidence>
<evidence type="ECO:0000256" key="15">
    <source>
        <dbReference type="SAM" id="Coils"/>
    </source>
</evidence>
<proteinExistence type="predicted"/>
<evidence type="ECO:0000256" key="12">
    <source>
        <dbReference type="ARBA" id="ARBA00023012"/>
    </source>
</evidence>
<accession>A0ABQ1I4C1</accession>
<evidence type="ECO:0000313" key="20">
    <source>
        <dbReference type="EMBL" id="GGB07616.1"/>
    </source>
</evidence>
<dbReference type="RefSeq" id="WP_055733050.1">
    <property type="nucleotide sequence ID" value="NZ_BMDY01000011.1"/>
</dbReference>
<dbReference type="SUPFAM" id="SSF47226">
    <property type="entry name" value="Histidine-containing phosphotransfer domain, HPT domain"/>
    <property type="match status" value="1"/>
</dbReference>
<evidence type="ECO:0000256" key="8">
    <source>
        <dbReference type="ARBA" id="ARBA00022741"/>
    </source>
</evidence>
<dbReference type="InterPro" id="IPR003594">
    <property type="entry name" value="HATPase_dom"/>
</dbReference>
<feature type="modified residue" description="4-aspartylphosphate" evidence="14">
    <location>
        <position position="944"/>
    </location>
</feature>
<feature type="domain" description="HPt" evidence="19">
    <location>
        <begin position="1049"/>
        <end position="1141"/>
    </location>
</feature>
<dbReference type="PANTHER" id="PTHR45339">
    <property type="entry name" value="HYBRID SIGNAL TRANSDUCTION HISTIDINE KINASE J"/>
    <property type="match status" value="1"/>
</dbReference>
<evidence type="ECO:0000313" key="21">
    <source>
        <dbReference type="Proteomes" id="UP000651977"/>
    </source>
</evidence>
<dbReference type="InterPro" id="IPR005467">
    <property type="entry name" value="His_kinase_dom"/>
</dbReference>
<dbReference type="CDD" id="cd16922">
    <property type="entry name" value="HATPase_EvgS-ArcB-TorS-like"/>
    <property type="match status" value="1"/>
</dbReference>
<dbReference type="InterPro" id="IPR036641">
    <property type="entry name" value="HPT_dom_sf"/>
</dbReference>
<dbReference type="SMART" id="SM00387">
    <property type="entry name" value="HATPase_c"/>
    <property type="match status" value="1"/>
</dbReference>
<comment type="caution">
    <text evidence="20">The sequence shown here is derived from an EMBL/GenBank/DDBJ whole genome shotgun (WGS) entry which is preliminary data.</text>
</comment>
<dbReference type="SUPFAM" id="SSF55785">
    <property type="entry name" value="PYP-like sensor domain (PAS domain)"/>
    <property type="match status" value="1"/>
</dbReference>
<keyword evidence="11 16" id="KW-1133">Transmembrane helix</keyword>
<dbReference type="Pfam" id="PF13426">
    <property type="entry name" value="PAS_9"/>
    <property type="match status" value="1"/>
</dbReference>
<evidence type="ECO:0000256" key="14">
    <source>
        <dbReference type="PROSITE-ProRule" id="PRU00169"/>
    </source>
</evidence>
<dbReference type="EC" id="2.7.13.3" evidence="3"/>
<dbReference type="SMART" id="SM00388">
    <property type="entry name" value="HisKA"/>
    <property type="match status" value="1"/>
</dbReference>
<feature type="transmembrane region" description="Helical" evidence="16">
    <location>
        <begin position="321"/>
        <end position="340"/>
    </location>
</feature>
<evidence type="ECO:0000256" key="1">
    <source>
        <dbReference type="ARBA" id="ARBA00000085"/>
    </source>
</evidence>
<feature type="domain" description="Response regulatory" evidence="18">
    <location>
        <begin position="890"/>
        <end position="1014"/>
    </location>
</feature>
<dbReference type="SUPFAM" id="SSF47384">
    <property type="entry name" value="Homodimeric domain of signal transducing histidine kinase"/>
    <property type="match status" value="1"/>
</dbReference>
<feature type="coiled-coil region" evidence="15">
    <location>
        <begin position="465"/>
        <end position="499"/>
    </location>
</feature>
<evidence type="ECO:0000256" key="16">
    <source>
        <dbReference type="SAM" id="Phobius"/>
    </source>
</evidence>
<dbReference type="CDD" id="cd17546">
    <property type="entry name" value="REC_hyHK_CKI1_RcsC-like"/>
    <property type="match status" value="1"/>
</dbReference>
<keyword evidence="8" id="KW-0547">Nucleotide-binding</keyword>
<dbReference type="SUPFAM" id="SSF103190">
    <property type="entry name" value="Sensory domain-like"/>
    <property type="match status" value="1"/>
</dbReference>
<evidence type="ECO:0000256" key="13">
    <source>
        <dbReference type="PROSITE-ProRule" id="PRU00110"/>
    </source>
</evidence>
<name>A0ABQ1I4C1_9ALTE</name>
<dbReference type="PROSITE" id="PS50110">
    <property type="entry name" value="RESPONSE_REGULATORY"/>
    <property type="match status" value="1"/>
</dbReference>
<keyword evidence="7 16" id="KW-0812">Transmembrane</keyword>
<keyword evidence="21" id="KW-1185">Reference proteome</keyword>
<dbReference type="Pfam" id="PF00072">
    <property type="entry name" value="Response_reg"/>
    <property type="match status" value="1"/>
</dbReference>
<dbReference type="Pfam" id="PF21623">
    <property type="entry name" value="HK_sensor_dom_bact"/>
    <property type="match status" value="1"/>
</dbReference>
<keyword evidence="4" id="KW-1003">Cell membrane</keyword>
<dbReference type="SUPFAM" id="SSF55874">
    <property type="entry name" value="ATPase domain of HSP90 chaperone/DNA topoisomerase II/histidine kinase"/>
    <property type="match status" value="1"/>
</dbReference>
<evidence type="ECO:0000256" key="4">
    <source>
        <dbReference type="ARBA" id="ARBA00022475"/>
    </source>
</evidence>
<dbReference type="InterPro" id="IPR036890">
    <property type="entry name" value="HATPase_C_sf"/>
</dbReference>
<reference evidence="21" key="1">
    <citation type="journal article" date="2019" name="Int. J. Syst. Evol. Microbiol.">
        <title>The Global Catalogue of Microorganisms (GCM) 10K type strain sequencing project: providing services to taxonomists for standard genome sequencing and annotation.</title>
        <authorList>
            <consortium name="The Broad Institute Genomics Platform"/>
            <consortium name="The Broad Institute Genome Sequencing Center for Infectious Disease"/>
            <person name="Wu L."/>
            <person name="Ma J."/>
        </authorList>
    </citation>
    <scope>NUCLEOTIDE SEQUENCE [LARGE SCALE GENOMIC DNA]</scope>
    <source>
        <strain evidence="21">CGMCC 1.10131</strain>
    </source>
</reference>
<dbReference type="Pfam" id="PF01627">
    <property type="entry name" value="Hpt"/>
    <property type="match status" value="1"/>
</dbReference>
<feature type="transmembrane region" description="Helical" evidence="16">
    <location>
        <begin position="6"/>
        <end position="23"/>
    </location>
</feature>
<organism evidence="20 21">
    <name type="scientific">Agarivorans gilvus</name>
    <dbReference type="NCBI Taxonomy" id="680279"/>
    <lineage>
        <taxon>Bacteria</taxon>
        <taxon>Pseudomonadati</taxon>
        <taxon>Pseudomonadota</taxon>
        <taxon>Gammaproteobacteria</taxon>
        <taxon>Alteromonadales</taxon>
        <taxon>Alteromonadaceae</taxon>
        <taxon>Agarivorans</taxon>
    </lineage>
</organism>
<sequence length="1154" mass="128755">MQLRFLGWVISLGLVLLCGMLTYQYTQSLRKEIFVETVATLRAEVEQQAARMRQNIETNIDIIRFLHTTPPIAGITRALQHQQVDPYDGTTLEQWRERLETIFQSLIENNSDIRQLRLISVEQAGQEFLRVDREAGRVRVMPPTRLQNKQSEPYYTLASSLKAGEVYVSPINLNKEYGKIVYPFQPTYRIALAIFYDDGTRFGFLIMNVDASSLLAPFLEAKGLADELWLVDNEGYFISAPHAAKRFTQQLDPNVTLQNLYQIERNKFKGLLLSDKQGDQQWIADEKTIFQGADTERRLYVYAVMNYAKVNQLAEERRNEVLYFFGGAMGFVLLVLAMFFRSYSTSKKLNKANSTFEAIVAGASDVVICITPQGMVKTWNNAAVSLFSTPKYLALNKPIEQLVALDQHSLSELIEKTTASQSSYVCADSITRPNQATSYVELSIAPIRYNAGSGIDSLVINLRDVTESVQTKEALEQYNAELEEKVEERTQTLQEYSHQLKIAHQQAMEASDAKSNFIATISHEMRTPLNGMMGSLGLMRQDTLSPKQQKYLSMAESSVDTLAVLINDILDLSKIESGKLEINLQRFSPRLLIESLIQTCALKAYEKGVNVVLDTSELGYSTLYSDPNRIKQILNNLMSNAIKFTQQGEIKIIAVTQELDPTTVRLSIEVIDSGIGIAEANHHRLFQRFSQEGADTAVKFGGTGLGLSICRELCELMNGKIDFESSLGEGSRFYFYIDMDASLCQPNDLSTSLQSLRVGVVTPDQSLASVLSKTLGAWGANCQLLDNELEMLADDLDALILDNDAFDEQALLEGYLAASASLPTIIISLSYHNTVGPHLVEGDPALIKLAKPLISKDLLDALQGRIQDSLMSLEASHQEQLHHVDLSGLRILLVDDNQINLEVARGYLEPRHAQISCAGDGRECLTLVKQAYLEAKPFDCILLDCQMPVMNGYECASELRYNGKDYGSVSIPIIAMTANAFAGEKEKCLSYGMSDYLTKPIDPKILLEKVEQWTADVRDARSHTSSAAADESEYLGWNRAAALSRMRGAEALLNKVLDIYLDSSADYMQSLALVIEQQDAPAIGEWSHKIKGFCSEIGAEQLATLMANIEQHIREQAECDFALIRSYYQQAEQEQQRLVAAINQSRKADAAPPA</sequence>
<dbReference type="Gene3D" id="3.30.450.20">
    <property type="entry name" value="PAS domain"/>
    <property type="match status" value="2"/>
</dbReference>
<feature type="modified residue" description="Phosphohistidine" evidence="13">
    <location>
        <position position="1088"/>
    </location>
</feature>
<gene>
    <name evidence="20" type="ORF">GCM10007414_21240</name>
</gene>